<dbReference type="InterPro" id="IPR005502">
    <property type="entry name" value="Ribosyl_crysJ1"/>
</dbReference>
<dbReference type="Proteomes" id="UP000075517">
    <property type="component" value="Unassembled WGS sequence"/>
</dbReference>
<dbReference type="AlphaFoldDB" id="A0A150N8E4"/>
<dbReference type="PANTHER" id="PTHR16222">
    <property type="entry name" value="ADP-RIBOSYLGLYCOHYDROLASE"/>
    <property type="match status" value="1"/>
</dbReference>
<dbReference type="RefSeq" id="WP_061580899.1">
    <property type="nucleotide sequence ID" value="NZ_JBCNDW010000050.1"/>
</dbReference>
<proteinExistence type="predicted"/>
<dbReference type="InterPro" id="IPR036705">
    <property type="entry name" value="Ribosyl_crysJ1_sf"/>
</dbReference>
<feature type="binding site" evidence="1">
    <location>
        <position position="56"/>
    </location>
    <ligand>
        <name>Mg(2+)</name>
        <dbReference type="ChEBI" id="CHEBI:18420"/>
        <label>1</label>
    </ligand>
</feature>
<comment type="cofactor">
    <cofactor evidence="1">
        <name>Mg(2+)</name>
        <dbReference type="ChEBI" id="CHEBI:18420"/>
    </cofactor>
    <text evidence="1">Binds 2 magnesium ions per subunit.</text>
</comment>
<dbReference type="PATRIC" id="fig|1422.17.peg.990"/>
<evidence type="ECO:0000313" key="2">
    <source>
        <dbReference type="EMBL" id="KYD32965.1"/>
    </source>
</evidence>
<organism evidence="2 3">
    <name type="scientific">Geobacillus stearothermophilus</name>
    <name type="common">Bacillus stearothermophilus</name>
    <dbReference type="NCBI Taxonomy" id="1422"/>
    <lineage>
        <taxon>Bacteria</taxon>
        <taxon>Bacillati</taxon>
        <taxon>Bacillota</taxon>
        <taxon>Bacilli</taxon>
        <taxon>Bacillales</taxon>
        <taxon>Anoxybacillaceae</taxon>
        <taxon>Geobacillus</taxon>
    </lineage>
</organism>
<dbReference type="SUPFAM" id="SSF101478">
    <property type="entry name" value="ADP-ribosylglycohydrolase"/>
    <property type="match status" value="1"/>
</dbReference>
<gene>
    <name evidence="2" type="ORF">B4114_3121</name>
</gene>
<dbReference type="GO" id="GO:0046872">
    <property type="term" value="F:metal ion binding"/>
    <property type="evidence" value="ECO:0007669"/>
    <property type="project" value="UniProtKB-KW"/>
</dbReference>
<keyword evidence="2" id="KW-0326">Glycosidase</keyword>
<keyword evidence="1" id="KW-0460">Magnesium</keyword>
<reference evidence="2 3" key="1">
    <citation type="submission" date="2016-01" db="EMBL/GenBank/DDBJ databases">
        <title>Draft Genome Sequences of Seven Thermophilic Sporeformers Isolated from Foods.</title>
        <authorList>
            <person name="Berendsen E.M."/>
            <person name="Wells-Bennik M.H."/>
            <person name="Krawcyk A.O."/>
            <person name="De Jong A."/>
            <person name="Holsappel S."/>
            <person name="Eijlander R.T."/>
            <person name="Kuipers O.P."/>
        </authorList>
    </citation>
    <scope>NUCLEOTIDE SEQUENCE [LARGE SCALE GENOMIC DNA]</scope>
    <source>
        <strain evidence="2 3">B4114</strain>
    </source>
</reference>
<evidence type="ECO:0000256" key="1">
    <source>
        <dbReference type="PIRSR" id="PIRSR605502-1"/>
    </source>
</evidence>
<sequence length="306" mass="33544">MLDRIKGGLFGVAIGDALGATTEFMSADDVRRKYGKVTDIIGGGFLDLKPGEVTDDTAMTIAVARGIIRDPTCPIHDIGEEFWRWYETDPPDVGIIIRTVLRRYQGDWFSAAVQACEELGGRCAGNGSLMRCLPIALAYADQEKMEEITALHSRMTHADERATEACLIYNRVAFRVLQGEPLAKAIRKEVEHTRYEPLLMVTPVYPPDGYVVHTMGWVLHWLLRCDSFEDVVISAANMGGDSDTIAAIAGGLKGLEIGYSQLPKRFVEAIVCADELEKLALQLADVRRSFSSSGADGANGMRDKEG</sequence>
<dbReference type="Gene3D" id="1.10.4080.10">
    <property type="entry name" value="ADP-ribosylation/Crystallin J1"/>
    <property type="match status" value="1"/>
</dbReference>
<evidence type="ECO:0000313" key="3">
    <source>
        <dbReference type="Proteomes" id="UP000075517"/>
    </source>
</evidence>
<comment type="caution">
    <text evidence="2">The sequence shown here is derived from an EMBL/GenBank/DDBJ whole genome shotgun (WGS) entry which is preliminary data.</text>
</comment>
<feature type="binding site" evidence="1">
    <location>
        <position position="54"/>
    </location>
    <ligand>
        <name>Mg(2+)</name>
        <dbReference type="ChEBI" id="CHEBI:18420"/>
        <label>1</label>
    </ligand>
</feature>
<keyword evidence="1" id="KW-0479">Metal-binding</keyword>
<accession>A0A150N8E4</accession>
<protein>
    <submittedName>
        <fullName evidence="2">ADP-ribosyl-[dinitrogen reductase] glycohydrolase (ADP-ribosylglycohydrolase) (Dinitrogenase reductase-activating glycohydrolase)</fullName>
        <ecNumber evidence="2">3.2.2.24</ecNumber>
    </submittedName>
</protein>
<name>A0A150N8E4_GEOSE</name>
<dbReference type="GO" id="GO:0047407">
    <property type="term" value="F:ADP-ribosyl-[dinitrogen reductase] hydrolase activity"/>
    <property type="evidence" value="ECO:0007669"/>
    <property type="project" value="UniProtKB-EC"/>
</dbReference>
<dbReference type="Pfam" id="PF03747">
    <property type="entry name" value="ADP_ribosyl_GH"/>
    <property type="match status" value="1"/>
</dbReference>
<feature type="binding site" evidence="1">
    <location>
        <position position="244"/>
    </location>
    <ligand>
        <name>Mg(2+)</name>
        <dbReference type="ChEBI" id="CHEBI:18420"/>
        <label>1</label>
    </ligand>
</feature>
<feature type="binding site" evidence="1">
    <location>
        <position position="241"/>
    </location>
    <ligand>
        <name>Mg(2+)</name>
        <dbReference type="ChEBI" id="CHEBI:18420"/>
        <label>1</label>
    </ligand>
</feature>
<dbReference type="EMBL" id="LQYY01000103">
    <property type="protein sequence ID" value="KYD32965.1"/>
    <property type="molecule type" value="Genomic_DNA"/>
</dbReference>
<dbReference type="InterPro" id="IPR050792">
    <property type="entry name" value="ADP-ribosylglycohydrolase"/>
</dbReference>
<dbReference type="PANTHER" id="PTHR16222:SF12">
    <property type="entry name" value="ADP-RIBOSYLGLYCOHYDROLASE-RELATED"/>
    <property type="match status" value="1"/>
</dbReference>
<feature type="binding site" evidence="1">
    <location>
        <position position="243"/>
    </location>
    <ligand>
        <name>Mg(2+)</name>
        <dbReference type="ChEBI" id="CHEBI:18420"/>
        <label>1</label>
    </ligand>
</feature>
<keyword evidence="2" id="KW-0378">Hydrolase</keyword>
<dbReference type="EC" id="3.2.2.24" evidence="2"/>
<feature type="binding site" evidence="1">
    <location>
        <position position="55"/>
    </location>
    <ligand>
        <name>Mg(2+)</name>
        <dbReference type="ChEBI" id="CHEBI:18420"/>
        <label>1</label>
    </ligand>
</feature>